<evidence type="ECO:0000313" key="3">
    <source>
        <dbReference type="Proteomes" id="UP000094598"/>
    </source>
</evidence>
<name>A0AAC9HG33_NEOTH</name>
<keyword evidence="4" id="KW-1185">Reference proteome</keyword>
<evidence type="ECO:0000313" key="1">
    <source>
        <dbReference type="EMBL" id="AOQ23002.1"/>
    </source>
</evidence>
<dbReference type="Proteomes" id="UP000094598">
    <property type="component" value="Chromosome"/>
</dbReference>
<accession>A0AAC9HG33</accession>
<protein>
    <submittedName>
        <fullName evidence="1">Uncharacterized protein</fullName>
    </submittedName>
</protein>
<dbReference type="EMBL" id="CP017019">
    <property type="protein sequence ID" value="AOQ23002.1"/>
    <property type="molecule type" value="Genomic_DNA"/>
</dbReference>
<sequence>MGIILDIINGTLDEKKLDRWKKKLNDRAYVYGNLKYKPPGESTEKTKRRYLKKPGPDDAVNVFRSVVVDNIKYIGGLVGNENIPWVKGKLIVRDGTRYVAVPTHIVRKAFEYKGFDYDSGVEWLKEKGVLLVTERGRRNSVRLRLNGTREWCLAVKAEAVNIPIPQKD</sequence>
<evidence type="ECO:0000313" key="4">
    <source>
        <dbReference type="Proteomes" id="UP000322283"/>
    </source>
</evidence>
<dbReference type="EMBL" id="VCDX01000016">
    <property type="protein sequence ID" value="TYL07932.1"/>
    <property type="molecule type" value="Genomic_DNA"/>
</dbReference>
<proteinExistence type="predicted"/>
<organism evidence="1 3">
    <name type="scientific">Neomoorella thermoacetica</name>
    <name type="common">Clostridium thermoaceticum</name>
    <dbReference type="NCBI Taxonomy" id="1525"/>
    <lineage>
        <taxon>Bacteria</taxon>
        <taxon>Bacillati</taxon>
        <taxon>Bacillota</taxon>
        <taxon>Clostridia</taxon>
        <taxon>Neomoorellales</taxon>
        <taxon>Neomoorellaceae</taxon>
        <taxon>Neomoorella</taxon>
    </lineage>
</organism>
<reference evidence="1 3" key="1">
    <citation type="submission" date="2016-08" db="EMBL/GenBank/DDBJ databases">
        <title>Moorella thermoacetica DSM 103132.</title>
        <authorList>
            <person name="Jendresen C.B."/>
            <person name="Redl S.M."/>
            <person name="Jensen T.O."/>
            <person name="Nielsen A.T."/>
        </authorList>
    </citation>
    <scope>NUCLEOTIDE SEQUENCE [LARGE SCALE GENOMIC DNA]</scope>
    <source>
        <strain evidence="1 3">DSM 103132</strain>
    </source>
</reference>
<gene>
    <name evidence="1" type="ORF">Maut_00533</name>
    <name evidence="2" type="ORF">MTAT_27960</name>
</gene>
<dbReference type="Proteomes" id="UP000322283">
    <property type="component" value="Unassembled WGS sequence"/>
</dbReference>
<reference evidence="2 4" key="2">
    <citation type="submission" date="2019-05" db="EMBL/GenBank/DDBJ databases">
        <title>Genome sequence of Moorella thermoacetica ATCC 33924.</title>
        <authorList>
            <person name="Poehlein A."/>
            <person name="Bengelsdorf F.R."/>
            <person name="Duerre P."/>
            <person name="Daniel R."/>
        </authorList>
    </citation>
    <scope>NUCLEOTIDE SEQUENCE [LARGE SCALE GENOMIC DNA]</scope>
    <source>
        <strain evidence="2 4">ATCC 33924</strain>
    </source>
</reference>
<dbReference type="RefSeq" id="WP_069588163.1">
    <property type="nucleotide sequence ID" value="NZ_CP017019.1"/>
</dbReference>
<dbReference type="AlphaFoldDB" id="A0AAC9HG33"/>
<evidence type="ECO:0000313" key="2">
    <source>
        <dbReference type="EMBL" id="TYL07932.1"/>
    </source>
</evidence>